<reference evidence="3" key="1">
    <citation type="submission" date="2013-11" db="EMBL/GenBank/DDBJ databases">
        <title>The Genome Sequence of Phytophthora parasitica CHvinca01.</title>
        <authorList>
            <consortium name="The Broad Institute Genomics Platform"/>
            <person name="Russ C."/>
            <person name="Tyler B."/>
            <person name="Panabieres F."/>
            <person name="Shan W."/>
            <person name="Tripathy S."/>
            <person name="Grunwald N."/>
            <person name="Machado M."/>
            <person name="Johnson C.S."/>
            <person name="Arredondo F."/>
            <person name="Hong C."/>
            <person name="Coffey M."/>
            <person name="Young S.K."/>
            <person name="Zeng Q."/>
            <person name="Gargeya S."/>
            <person name="Fitzgerald M."/>
            <person name="Abouelleil A."/>
            <person name="Alvarado L."/>
            <person name="Chapman S.B."/>
            <person name="Gainer-Dewar J."/>
            <person name="Goldberg J."/>
            <person name="Griggs A."/>
            <person name="Gujja S."/>
            <person name="Hansen M."/>
            <person name="Howarth C."/>
            <person name="Imamovic A."/>
            <person name="Ireland A."/>
            <person name="Larimer J."/>
            <person name="McCowan C."/>
            <person name="Murphy C."/>
            <person name="Pearson M."/>
            <person name="Poon T.W."/>
            <person name="Priest M."/>
            <person name="Roberts A."/>
            <person name="Saif S."/>
            <person name="Shea T."/>
            <person name="Sykes S."/>
            <person name="Wortman J."/>
            <person name="Nusbaum C."/>
            <person name="Birren B."/>
        </authorList>
    </citation>
    <scope>NUCLEOTIDE SEQUENCE [LARGE SCALE GENOMIC DNA]</scope>
    <source>
        <strain evidence="3">CHvinca01</strain>
    </source>
</reference>
<reference evidence="4" key="4">
    <citation type="submission" date="2013-11" db="EMBL/GenBank/DDBJ databases">
        <title>The Genome Sequence of Phytophthora parasitica IAC_01/95.</title>
        <authorList>
            <consortium name="The Broad Institute Genomics Platform"/>
            <person name="Russ C."/>
            <person name="Tyler B."/>
            <person name="Panabieres F."/>
            <person name="Shan W."/>
            <person name="Tripathy S."/>
            <person name="Grunwald N."/>
            <person name="Machado M."/>
            <person name="Johnson C.S."/>
            <person name="Arredondo F."/>
            <person name="Hong C."/>
            <person name="Coffey M."/>
            <person name="Young S.K."/>
            <person name="Zeng Q."/>
            <person name="Gargeya S."/>
            <person name="Fitzgerald M."/>
            <person name="Abouelleil A."/>
            <person name="Alvarado L."/>
            <person name="Chapman S.B."/>
            <person name="Gainer-Dewar J."/>
            <person name="Goldberg J."/>
            <person name="Griggs A."/>
            <person name="Gujja S."/>
            <person name="Hansen M."/>
            <person name="Howarth C."/>
            <person name="Imamovic A."/>
            <person name="Ireland A."/>
            <person name="Larimer J."/>
            <person name="McCowan C."/>
            <person name="Murphy C."/>
            <person name="Pearson M."/>
            <person name="Poon T.W."/>
            <person name="Priest M."/>
            <person name="Roberts A."/>
            <person name="Saif S."/>
            <person name="Shea T."/>
            <person name="Sykes S."/>
            <person name="Wortman J."/>
            <person name="Nusbaum C."/>
            <person name="Birren B."/>
        </authorList>
    </citation>
    <scope>NUCLEOTIDE SEQUENCE [LARGE SCALE GENOMIC DNA]</scope>
    <source>
        <strain evidence="4">IAC_01/95</strain>
    </source>
</reference>
<reference evidence="1" key="2">
    <citation type="submission" date="2013-11" db="EMBL/GenBank/DDBJ databases">
        <title>The Genome Sequence of Phytophthora parasitica CJ02B3.</title>
        <authorList>
            <consortium name="The Broad Institute Genomics Platform"/>
            <person name="Russ C."/>
            <person name="Tyler B."/>
            <person name="Panabieres F."/>
            <person name="Shan W."/>
            <person name="Tripathy S."/>
            <person name="Grunwald N."/>
            <person name="Machado M."/>
            <person name="Johnson C.S."/>
            <person name="Arredondo F."/>
            <person name="Hong C."/>
            <person name="Coffey M."/>
            <person name="Young S.K."/>
            <person name="Zeng Q."/>
            <person name="Gargeya S."/>
            <person name="Fitzgerald M."/>
            <person name="Abouelleil A."/>
            <person name="Alvarado L."/>
            <person name="Chapman S.B."/>
            <person name="Gainer-Dewar J."/>
            <person name="Goldberg J."/>
            <person name="Griggs A."/>
            <person name="Gujja S."/>
            <person name="Hansen M."/>
            <person name="Howarth C."/>
            <person name="Imamovic A."/>
            <person name="Ireland A."/>
            <person name="Larimer J."/>
            <person name="McCowan C."/>
            <person name="Murphy C."/>
            <person name="Pearson M."/>
            <person name="Poon T.W."/>
            <person name="Priest M."/>
            <person name="Roberts A."/>
            <person name="Saif S."/>
            <person name="Shea T."/>
            <person name="Sykes S."/>
            <person name="Wortman J."/>
            <person name="Nusbaum C."/>
            <person name="Birren B."/>
        </authorList>
    </citation>
    <scope>NUCLEOTIDE SEQUENCE [LARGE SCALE GENOMIC DNA]</scope>
    <source>
        <strain evidence="1">CJ02B3</strain>
    </source>
</reference>
<dbReference type="AlphaFoldDB" id="W2K5E6"/>
<protein>
    <submittedName>
        <fullName evidence="3">Uncharacterized protein</fullName>
    </submittedName>
</protein>
<dbReference type="Proteomes" id="UP000054423">
    <property type="component" value="Unassembled WGS sequence"/>
</dbReference>
<evidence type="ECO:0000313" key="4">
    <source>
        <dbReference type="EMBL" id="ETM33013.1"/>
    </source>
</evidence>
<sequence length="30" mass="3520">MIATLVYNRCATMVKFKLRQLGRHAREVIT</sequence>
<dbReference type="EMBL" id="KI676198">
    <property type="protein sequence ID" value="ETL26532.1"/>
    <property type="molecule type" value="Genomic_DNA"/>
</dbReference>
<reference evidence="2" key="3">
    <citation type="submission" date="2013-11" db="EMBL/GenBank/DDBJ databases">
        <title>The Genome Sequence of Phytophthora parasitica CJ05E6.</title>
        <authorList>
            <consortium name="The Broad Institute Genomics Platform"/>
            <person name="Russ C."/>
            <person name="Tyler B."/>
            <person name="Panabieres F."/>
            <person name="Shan W."/>
            <person name="Tripathy S."/>
            <person name="Grunwald N."/>
            <person name="Machado M."/>
            <person name="Johnson C.S."/>
            <person name="Arredondo F."/>
            <person name="Hong C."/>
            <person name="Coffey M."/>
            <person name="Young S.K."/>
            <person name="Zeng Q."/>
            <person name="Gargeya S."/>
            <person name="Fitzgerald M."/>
            <person name="Abouelleil A."/>
            <person name="Alvarado L."/>
            <person name="Chapman S.B."/>
            <person name="Gainer-Dewar J."/>
            <person name="Goldberg J."/>
            <person name="Griggs A."/>
            <person name="Gujja S."/>
            <person name="Hansen M."/>
            <person name="Howarth C."/>
            <person name="Imamovic A."/>
            <person name="Ireland A."/>
            <person name="Larimer J."/>
            <person name="McCowan C."/>
            <person name="Murphy C."/>
            <person name="Pearson M."/>
            <person name="Poon T.W."/>
            <person name="Priest M."/>
            <person name="Roberts A."/>
            <person name="Saif S."/>
            <person name="Shea T."/>
            <person name="Sykes S."/>
            <person name="Wortman J."/>
            <person name="Nusbaum C."/>
            <person name="Birren B."/>
        </authorList>
    </citation>
    <scope>NUCLEOTIDE SEQUENCE [LARGE SCALE GENOMIC DNA]</scope>
    <source>
        <strain evidence="2">CJ05E6</strain>
    </source>
</reference>
<organism evidence="3">
    <name type="scientific">Phytophthora nicotianae</name>
    <name type="common">Potato buckeye rot agent</name>
    <name type="synonym">Phytophthora parasitica</name>
    <dbReference type="NCBI Taxonomy" id="4792"/>
    <lineage>
        <taxon>Eukaryota</taxon>
        <taxon>Sar</taxon>
        <taxon>Stramenopiles</taxon>
        <taxon>Oomycota</taxon>
        <taxon>Peronosporomycetes</taxon>
        <taxon>Peronosporales</taxon>
        <taxon>Peronosporaceae</taxon>
        <taxon>Phytophthora</taxon>
    </lineage>
</organism>
<evidence type="ECO:0000313" key="1">
    <source>
        <dbReference type="EMBL" id="ETK73092.1"/>
    </source>
</evidence>
<evidence type="ECO:0000313" key="2">
    <source>
        <dbReference type="EMBL" id="ETL26532.1"/>
    </source>
</evidence>
<evidence type="ECO:0000313" key="3">
    <source>
        <dbReference type="EMBL" id="ETL79774.1"/>
    </source>
</evidence>
<dbReference type="Proteomes" id="UP000054532">
    <property type="component" value="Unassembled WGS sequence"/>
</dbReference>
<dbReference type="EMBL" id="KI682926">
    <property type="protein sequence ID" value="ETL79774.1"/>
    <property type="molecule type" value="Genomic_DNA"/>
</dbReference>
<dbReference type="Proteomes" id="UP000053864">
    <property type="component" value="Unassembled WGS sequence"/>
</dbReference>
<dbReference type="EMBL" id="KI689396">
    <property type="protein sequence ID" value="ETK73092.1"/>
    <property type="molecule type" value="Genomic_DNA"/>
</dbReference>
<accession>W2K5E6</accession>
<gene>
    <name evidence="4" type="ORF">L914_19704</name>
    <name evidence="1" type="ORF">L915_19924</name>
    <name evidence="2" type="ORF">L916_19805</name>
    <name evidence="3" type="ORF">L917_19663</name>
</gene>
<proteinExistence type="predicted"/>
<dbReference type="EMBL" id="KI696154">
    <property type="protein sequence ID" value="ETM33013.1"/>
    <property type="molecule type" value="Genomic_DNA"/>
</dbReference>
<dbReference type="Proteomes" id="UP000053236">
    <property type="component" value="Unassembled WGS sequence"/>
</dbReference>
<name>W2K5E6_PHYNI</name>